<dbReference type="EMBL" id="PFLF01000043">
    <property type="protein sequence ID" value="PIY69181.1"/>
    <property type="molecule type" value="Genomic_DNA"/>
</dbReference>
<dbReference type="Gene3D" id="3.40.50.2000">
    <property type="entry name" value="Glycogen Phosphorylase B"/>
    <property type="match status" value="1"/>
</dbReference>
<evidence type="ECO:0000313" key="2">
    <source>
        <dbReference type="EMBL" id="PIY69181.1"/>
    </source>
</evidence>
<proteinExistence type="predicted"/>
<dbReference type="CDD" id="cd03785">
    <property type="entry name" value="GT28_MurG"/>
    <property type="match status" value="1"/>
</dbReference>
<evidence type="ECO:0000259" key="1">
    <source>
        <dbReference type="Pfam" id="PF04101"/>
    </source>
</evidence>
<feature type="domain" description="Glycosyl transferase family 28 C-terminal" evidence="1">
    <location>
        <begin position="17"/>
        <end position="184"/>
    </location>
</feature>
<name>A0A2M7QD95_9BACT</name>
<dbReference type="Pfam" id="PF04101">
    <property type="entry name" value="Glyco_tran_28_C"/>
    <property type="match status" value="1"/>
</dbReference>
<accession>A0A2M7QD95</accession>
<dbReference type="PANTHER" id="PTHR21015">
    <property type="entry name" value="UDP-N-ACETYLGLUCOSAMINE--N-ACETYLMURAMYL-(PENTAPEPTIDE) PYROPHOSPHORYL-UNDECAPRENOL N-ACETYLGLUCOSAMINE TRANSFERASE 1"/>
    <property type="match status" value="1"/>
</dbReference>
<comment type="caution">
    <text evidence="2">The sequence shown here is derived from an EMBL/GenBank/DDBJ whole genome shotgun (WGS) entry which is preliminary data.</text>
</comment>
<reference evidence="3" key="1">
    <citation type="submission" date="2017-09" db="EMBL/GenBank/DDBJ databases">
        <title>Depth-based differentiation of microbial function through sediment-hosted aquifers and enrichment of novel symbionts in the deep terrestrial subsurface.</title>
        <authorList>
            <person name="Probst A.J."/>
            <person name="Ladd B."/>
            <person name="Jarett J.K."/>
            <person name="Geller-Mcgrath D.E."/>
            <person name="Sieber C.M.K."/>
            <person name="Emerson J.B."/>
            <person name="Anantharaman K."/>
            <person name="Thomas B.C."/>
            <person name="Malmstrom R."/>
            <person name="Stieglmeier M."/>
            <person name="Klingl A."/>
            <person name="Woyke T."/>
            <person name="Ryan C.M."/>
            <person name="Banfield J.F."/>
        </authorList>
    </citation>
    <scope>NUCLEOTIDE SEQUENCE [LARGE SCALE GENOMIC DNA]</scope>
</reference>
<dbReference type="SUPFAM" id="SSF53756">
    <property type="entry name" value="UDP-Glycosyltransferase/glycogen phosphorylase"/>
    <property type="match status" value="1"/>
</dbReference>
<dbReference type="Proteomes" id="UP000230108">
    <property type="component" value="Unassembled WGS sequence"/>
</dbReference>
<evidence type="ECO:0000313" key="3">
    <source>
        <dbReference type="Proteomes" id="UP000230108"/>
    </source>
</evidence>
<organism evidence="2 3">
    <name type="scientific">Candidatus Roizmanbacteria bacterium CG_4_10_14_0_8_um_filter_39_9</name>
    <dbReference type="NCBI Taxonomy" id="1974829"/>
    <lineage>
        <taxon>Bacteria</taxon>
        <taxon>Candidatus Roizmaniibacteriota</taxon>
    </lineage>
</organism>
<protein>
    <recommendedName>
        <fullName evidence="1">Glycosyl transferase family 28 C-terminal domain-containing protein</fullName>
    </recommendedName>
</protein>
<dbReference type="AlphaFoldDB" id="A0A2M7QD95"/>
<dbReference type="InterPro" id="IPR007235">
    <property type="entry name" value="Glyco_trans_28_C"/>
</dbReference>
<sequence>MFSIQSKPFEVPASLPVIYITGGSLGSHSINDKIFDLIPDLTTRFVVIHQVGDVKEYGDYQKAYRIKKKISSDLMHRYIPVKHFFDAEIGYVYSVADFVIGRAGANTFFELLYLRKPAILIPLPWSANKEQQRHAALFESLQLGRTFEQKQANSELLSLIYEMAKSLSYYKKNFSKIPFQLKQNAAQVIVKTIVDA</sequence>
<dbReference type="PANTHER" id="PTHR21015:SF22">
    <property type="entry name" value="GLYCOSYLTRANSFERASE"/>
    <property type="match status" value="1"/>
</dbReference>
<gene>
    <name evidence="2" type="ORF">COY90_01810</name>
</gene>
<dbReference type="GO" id="GO:0016758">
    <property type="term" value="F:hexosyltransferase activity"/>
    <property type="evidence" value="ECO:0007669"/>
    <property type="project" value="InterPro"/>
</dbReference>